<comment type="caution">
    <text evidence="1">The sequence shown here is derived from an EMBL/GenBank/DDBJ whole genome shotgun (WGS) entry which is preliminary data.</text>
</comment>
<dbReference type="RefSeq" id="WP_101307811.1">
    <property type="nucleotide sequence ID" value="NZ_MVDE01000001.1"/>
</dbReference>
<dbReference type="EMBL" id="MVDE01000001">
    <property type="protein sequence ID" value="PKQ69401.1"/>
    <property type="molecule type" value="Genomic_DNA"/>
</dbReference>
<dbReference type="Proteomes" id="UP000233618">
    <property type="component" value="Unassembled WGS sequence"/>
</dbReference>
<keyword evidence="2" id="KW-1185">Reference proteome</keyword>
<name>A0A2N3IGI8_9BACT</name>
<evidence type="ECO:0000313" key="2">
    <source>
        <dbReference type="Proteomes" id="UP000233618"/>
    </source>
</evidence>
<proteinExistence type="predicted"/>
<accession>A0A2N3IGI8</accession>
<gene>
    <name evidence="1" type="ORF">BZG01_00235</name>
</gene>
<dbReference type="AlphaFoldDB" id="A0A2N3IGI8"/>
<sequence>MTALNISKRKIYKRRRDGQVAQGSTVSSVIASTASSGGVDPVALQDYAKKVDVHAPSQKAFLDALSINSNYIKYNALGVSVENADQLGGVVAGSYARKDVANTYGADQTINADLYINGNIIQNGSAYVTHAEQVQVESNLIQLNLGEPGSQITGVIPGTAIAFSGIEINRGTADPYYLGIVEGANPLIKLGKASSLVTVAAREDNPLNNGVMVWDDANHRMKALAAAPDSDKLGGVVAVNYARTDQDEFFSGSITIKNGRDFILRALAGSIDSGDIVFEDGSGVELHRLYSGFGTLNYRALAGITYGLYHSGNSNLSTVDWKAKNILASGNVGSPDYVSGLAGTDWRITKSGDAEFDNLEIRKGLTVHEIIVARERSVNGGIITSVANGTVKSVVGDVITLKGQYNSWVVGDRVRLQQWEASTRYMEAEVVAVSGMTITLGNYINTTRPQANEDLVQWGHVSDASRQNFLYQTARGADAAYFSVMQGVNSSDLTNKQVLRIGNLSGYANAGYGIASKYSGKTYFELSNNVKTIAGIGFDDEKFTAGNVQIKKTGDIINTGSGTPYAFYGNGNFSLGKGQIGYNAVTNVVTFGANVALNWQNYADSAVDAVQVGGKNNFKKTTPITQLSGGAIPSRDEIEAPNGFKMVGVSGVTTGSVRVGLVISDNGEHTFSFWAKTNGVTEVLEFDFGDSYAGARTITGTWQYFTITRTVPNYGDGSVYCFIDITSIAYSWYYFKDVKIEKGNKATDWTPAPEDVDASIATKITGAEATVITNNTIATTNLLAQNLQVQMANVTGTLSASQIDALSITGDKIASGTITTTKLAALTITAEKIASGTITADKLNVTSVQASLITTDYIEGLSLDFDRGTIAAFSINSNYLRGGSTIGGGFAGVELNANPSDEGYIRMYRDGSNTASRVGITFGIESNHDESAIFSSAAYGEYALGLNLVSQENIAIKSGNGVAISAVNEVSLYAGNNKDIILTGNALFKKQIKTLVLQSAGSTSSTYPTTLNTSDSSTFMLGSTSSNRHYSLTGGTNGQLLILFNRNDTSNCYVRGFIQQSANPSDYFEMVGGEVLVAQYHANSMYNPTRTGYWVVLTRYNNSW</sequence>
<reference evidence="1 2" key="1">
    <citation type="journal article" date="2017" name="Front. Microbiol.">
        <title>Labilibaculum manganireducens gen. nov., sp. nov. and Labilibaculum filiforme sp. nov., Novel Bacteroidetes Isolated from Subsurface Sediments of the Baltic Sea.</title>
        <authorList>
            <person name="Vandieken V."/>
            <person name="Marshall I.P."/>
            <person name="Niemann H."/>
            <person name="Engelen B."/>
            <person name="Cypionka H."/>
        </authorList>
    </citation>
    <scope>NUCLEOTIDE SEQUENCE [LARGE SCALE GENOMIC DNA]</scope>
    <source>
        <strain evidence="1 2">59.10-2M</strain>
    </source>
</reference>
<evidence type="ECO:0000313" key="1">
    <source>
        <dbReference type="EMBL" id="PKQ69401.1"/>
    </source>
</evidence>
<protein>
    <submittedName>
        <fullName evidence="1">Uncharacterized protein</fullName>
    </submittedName>
</protein>
<organism evidence="1 2">
    <name type="scientific">Labilibaculum manganireducens</name>
    <dbReference type="NCBI Taxonomy" id="1940525"/>
    <lineage>
        <taxon>Bacteria</taxon>
        <taxon>Pseudomonadati</taxon>
        <taxon>Bacteroidota</taxon>
        <taxon>Bacteroidia</taxon>
        <taxon>Marinilabiliales</taxon>
        <taxon>Marinifilaceae</taxon>
        <taxon>Labilibaculum</taxon>
    </lineage>
</organism>